<dbReference type="AlphaFoldDB" id="C6M305"/>
<reference evidence="1" key="1">
    <citation type="submission" date="2009-07" db="EMBL/GenBank/DDBJ databases">
        <authorList>
            <person name="Weinstock G."/>
            <person name="Sodergren E."/>
            <person name="Clifton S."/>
            <person name="Fulton L."/>
            <person name="Fulton B."/>
            <person name="Courtney L."/>
            <person name="Fronick C."/>
            <person name="Harrison M."/>
            <person name="Strong C."/>
            <person name="Farmer C."/>
            <person name="Delahaunty K."/>
            <person name="Markovic C."/>
            <person name="Hall O."/>
            <person name="Minx P."/>
            <person name="Tomlinson C."/>
            <person name="Mitreva M."/>
            <person name="Nelson J."/>
            <person name="Hou S."/>
            <person name="Wollam A."/>
            <person name="Pepin K.H."/>
            <person name="Johnson M."/>
            <person name="Bhonagiri V."/>
            <person name="Nash W.E."/>
            <person name="Warren W."/>
            <person name="Chinwalla A."/>
            <person name="Mardis E.R."/>
            <person name="Wilson R.K."/>
        </authorList>
    </citation>
    <scope>NUCLEOTIDE SEQUENCE [LARGE SCALE GENOMIC DNA]</scope>
    <source>
        <strain evidence="1">ATCC 29256</strain>
    </source>
</reference>
<evidence type="ECO:0000313" key="1">
    <source>
        <dbReference type="EMBL" id="EET45269.1"/>
    </source>
</evidence>
<proteinExistence type="predicted"/>
<organism evidence="1 2">
    <name type="scientific">Neisseria sicca ATCC 29256</name>
    <dbReference type="NCBI Taxonomy" id="547045"/>
    <lineage>
        <taxon>Bacteria</taxon>
        <taxon>Pseudomonadati</taxon>
        <taxon>Pseudomonadota</taxon>
        <taxon>Betaproteobacteria</taxon>
        <taxon>Neisseriales</taxon>
        <taxon>Neisseriaceae</taxon>
        <taxon>Neisseria</taxon>
    </lineage>
</organism>
<protein>
    <submittedName>
        <fullName evidence="1">Uncharacterized protein</fullName>
    </submittedName>
</protein>
<accession>C6M305</accession>
<evidence type="ECO:0000313" key="2">
    <source>
        <dbReference type="Proteomes" id="UP000005365"/>
    </source>
</evidence>
<dbReference type="Proteomes" id="UP000005365">
    <property type="component" value="Unassembled WGS sequence"/>
</dbReference>
<dbReference type="EMBL" id="ACKO02000004">
    <property type="protein sequence ID" value="EET45269.1"/>
    <property type="molecule type" value="Genomic_DNA"/>
</dbReference>
<gene>
    <name evidence="1" type="ORF">NEISICOT_00896</name>
</gene>
<name>C6M305_NEISI</name>
<comment type="caution">
    <text evidence="1">The sequence shown here is derived from an EMBL/GenBank/DDBJ whole genome shotgun (WGS) entry which is preliminary data.</text>
</comment>
<sequence>MNPVECSEGNFAKKAKNNKAYGYSYNCMPYLLFQSNFNCNIY</sequence>
<keyword evidence="2" id="KW-1185">Reference proteome</keyword>